<proteinExistence type="inferred from homology"/>
<keyword evidence="7" id="KW-1185">Reference proteome</keyword>
<dbReference type="SUPFAM" id="SSF53850">
    <property type="entry name" value="Periplasmic binding protein-like II"/>
    <property type="match status" value="1"/>
</dbReference>
<comment type="similarity">
    <text evidence="1">Belongs to the LysR transcriptional regulatory family.</text>
</comment>
<keyword evidence="3" id="KW-0238">DNA-binding</keyword>
<dbReference type="PANTHER" id="PTHR30579">
    <property type="entry name" value="TRANSCRIPTIONAL REGULATOR"/>
    <property type="match status" value="1"/>
</dbReference>
<dbReference type="InterPro" id="IPR000847">
    <property type="entry name" value="LysR_HTH_N"/>
</dbReference>
<evidence type="ECO:0000256" key="2">
    <source>
        <dbReference type="ARBA" id="ARBA00023015"/>
    </source>
</evidence>
<keyword evidence="4" id="KW-0804">Transcription</keyword>
<evidence type="ECO:0000313" key="6">
    <source>
        <dbReference type="EMBL" id="GEM49290.1"/>
    </source>
</evidence>
<dbReference type="PANTHER" id="PTHR30579:SF7">
    <property type="entry name" value="HTH-TYPE TRANSCRIPTIONAL REGULATOR LRHA-RELATED"/>
    <property type="match status" value="1"/>
</dbReference>
<gene>
    <name evidence="6" type="ORF">DC3_49250</name>
</gene>
<dbReference type="Proteomes" id="UP000321306">
    <property type="component" value="Unassembled WGS sequence"/>
</dbReference>
<dbReference type="GO" id="GO:0003677">
    <property type="term" value="F:DNA binding"/>
    <property type="evidence" value="ECO:0007669"/>
    <property type="project" value="UniProtKB-KW"/>
</dbReference>
<sequence>MPRKHVNLDLDVLRTFVTGVDLGSYGKAAEHLSRSPSAISSQLRKLEQQTGTVIFQKSGRGLSLTEAGEVLLVQARRLLDLNDETVTRLRGLNLDGQVRLGMQEDFAEGILPEVLGRFVRSHPKIRIEVRVARNRVLREAVDAGQLDLALLWDDGSAPQHMCRLAEMPMVWIGPAHNRSLAFQPADPLPLAAFEAPCLFRTEGTTHLDAAKVPWRVAFTSPSLSGLYAAVSAGLGVTIRTPLGLPSTVQVMQDGTLPELRTVPLALYQVDPNPSAAITLLKEIVQQVIADAVLNSPGTPRCSQASGKD</sequence>
<evidence type="ECO:0000256" key="3">
    <source>
        <dbReference type="ARBA" id="ARBA00023125"/>
    </source>
</evidence>
<evidence type="ECO:0000256" key="1">
    <source>
        <dbReference type="ARBA" id="ARBA00009437"/>
    </source>
</evidence>
<keyword evidence="2" id="KW-0805">Transcription regulation</keyword>
<comment type="caution">
    <text evidence="6">The sequence shown here is derived from an EMBL/GenBank/DDBJ whole genome shotgun (WGS) entry which is preliminary data.</text>
</comment>
<dbReference type="PROSITE" id="PS50931">
    <property type="entry name" value="HTH_LYSR"/>
    <property type="match status" value="1"/>
</dbReference>
<organism evidence="6 7">
    <name type="scientific">Deinococcus cellulosilyticus (strain DSM 18568 / NBRC 106333 / KACC 11606 / 5516J-15)</name>
    <dbReference type="NCBI Taxonomy" id="1223518"/>
    <lineage>
        <taxon>Bacteria</taxon>
        <taxon>Thermotogati</taxon>
        <taxon>Deinococcota</taxon>
        <taxon>Deinococci</taxon>
        <taxon>Deinococcales</taxon>
        <taxon>Deinococcaceae</taxon>
        <taxon>Deinococcus</taxon>
    </lineage>
</organism>
<dbReference type="Gene3D" id="1.10.10.10">
    <property type="entry name" value="Winged helix-like DNA-binding domain superfamily/Winged helix DNA-binding domain"/>
    <property type="match status" value="1"/>
</dbReference>
<dbReference type="SUPFAM" id="SSF46785">
    <property type="entry name" value="Winged helix' DNA-binding domain"/>
    <property type="match status" value="1"/>
</dbReference>
<evidence type="ECO:0000259" key="5">
    <source>
        <dbReference type="PROSITE" id="PS50931"/>
    </source>
</evidence>
<reference evidence="6 7" key="1">
    <citation type="submission" date="2019-07" db="EMBL/GenBank/DDBJ databases">
        <title>Whole genome shotgun sequence of Deinococcus cellulosilyticus NBRC 106333.</title>
        <authorList>
            <person name="Hosoyama A."/>
            <person name="Uohara A."/>
            <person name="Ohji S."/>
            <person name="Ichikawa N."/>
        </authorList>
    </citation>
    <scope>NUCLEOTIDE SEQUENCE [LARGE SCALE GENOMIC DNA]</scope>
    <source>
        <strain evidence="6 7">NBRC 106333</strain>
    </source>
</reference>
<dbReference type="Pfam" id="PF00126">
    <property type="entry name" value="HTH_1"/>
    <property type="match status" value="1"/>
</dbReference>
<name>A0A511N8Y4_DEIC1</name>
<dbReference type="Pfam" id="PF03466">
    <property type="entry name" value="LysR_substrate"/>
    <property type="match status" value="1"/>
</dbReference>
<dbReference type="InterPro" id="IPR050176">
    <property type="entry name" value="LTTR"/>
</dbReference>
<dbReference type="OrthoDB" id="9785745at2"/>
<accession>A0A511N8Y4</accession>
<dbReference type="AlphaFoldDB" id="A0A511N8Y4"/>
<dbReference type="Gene3D" id="3.40.190.10">
    <property type="entry name" value="Periplasmic binding protein-like II"/>
    <property type="match status" value="2"/>
</dbReference>
<protein>
    <submittedName>
        <fullName evidence="6">LysR family transcriptional regulator</fullName>
    </submittedName>
</protein>
<feature type="domain" description="HTH lysR-type" evidence="5">
    <location>
        <begin position="8"/>
        <end position="65"/>
    </location>
</feature>
<dbReference type="GO" id="GO:0003700">
    <property type="term" value="F:DNA-binding transcription factor activity"/>
    <property type="evidence" value="ECO:0007669"/>
    <property type="project" value="InterPro"/>
</dbReference>
<dbReference type="EMBL" id="BJXB01000031">
    <property type="protein sequence ID" value="GEM49290.1"/>
    <property type="molecule type" value="Genomic_DNA"/>
</dbReference>
<dbReference type="InterPro" id="IPR036388">
    <property type="entry name" value="WH-like_DNA-bd_sf"/>
</dbReference>
<dbReference type="InterPro" id="IPR036390">
    <property type="entry name" value="WH_DNA-bd_sf"/>
</dbReference>
<evidence type="ECO:0000313" key="7">
    <source>
        <dbReference type="Proteomes" id="UP000321306"/>
    </source>
</evidence>
<evidence type="ECO:0000256" key="4">
    <source>
        <dbReference type="ARBA" id="ARBA00023163"/>
    </source>
</evidence>
<dbReference type="RefSeq" id="WP_146889555.1">
    <property type="nucleotide sequence ID" value="NZ_BJXB01000031.1"/>
</dbReference>
<dbReference type="InterPro" id="IPR005119">
    <property type="entry name" value="LysR_subst-bd"/>
</dbReference>